<keyword evidence="2" id="KW-0560">Oxidoreductase</keyword>
<gene>
    <name evidence="5" type="primary">mmsA</name>
    <name evidence="5" type="ORF">COO59_09860</name>
</gene>
<dbReference type="GO" id="GO:0006574">
    <property type="term" value="P:L-valine catabolic process"/>
    <property type="evidence" value="ECO:0007669"/>
    <property type="project" value="TreeGrafter"/>
</dbReference>
<dbReference type="InterPro" id="IPR010061">
    <property type="entry name" value="MeMal-semiAld_DH"/>
</dbReference>
<dbReference type="OrthoDB" id="9812625at2"/>
<keyword evidence="6" id="KW-1185">Reference proteome</keyword>
<dbReference type="InterPro" id="IPR016162">
    <property type="entry name" value="Ald_DH_N"/>
</dbReference>
<dbReference type="EC" id="1.2.1.27" evidence="1"/>
<dbReference type="RefSeq" id="WP_103059632.1">
    <property type="nucleotide sequence ID" value="NZ_BSOF01000005.1"/>
</dbReference>
<dbReference type="EMBL" id="NWUO01000006">
    <property type="protein sequence ID" value="PNS11793.1"/>
    <property type="molecule type" value="Genomic_DNA"/>
</dbReference>
<dbReference type="GO" id="GO:0006210">
    <property type="term" value="P:thymine catabolic process"/>
    <property type="evidence" value="ECO:0007669"/>
    <property type="project" value="TreeGrafter"/>
</dbReference>
<dbReference type="InterPro" id="IPR016161">
    <property type="entry name" value="Ald_DH/histidinol_DH"/>
</dbReference>
<dbReference type="PANTHER" id="PTHR43866">
    <property type="entry name" value="MALONATE-SEMIALDEHYDE DEHYDROGENASE"/>
    <property type="match status" value="1"/>
</dbReference>
<sequence length="501" mass="53608">MNIVGNFIGGKITHSASNETIPVYDPATGKVVRELTQSTADEVAQAIEVAHNAFPEWSKTSPLRRARVMFNFKMLLEKHRDELAELIVSEHGKVWSDALGELTRGMEVVEFACGIPHLIKGEYSPNVGTGVDSYSLMQPLGVVAGITPFNFPAMVPMWMFPIALVCGNTFVLKPPALDPSAAVRMAELLSEAGLPDGVFNVVHCSNEDAEQLYTDSRVQAVSFVGSSGVAEHIYKTASAYGKRVQAFGAAKNHAIVMPDADLDATVNAIMGGAYGSAGERCMALPVVVAVGDDTADKLIARLTPLVKALRVGPGMQKGSEENEMGPVVSAVHQKKVLGYIDKGVAEGAALVVDGRNFQVPGHAEGYYVGGTLFDHVTTDMVIWREEIFGPVLGIMRAPDYQSALALVNSHEFGNGSAIFTSNGHTARDFVQNVEAGMVGVNVPVPVPMAFHSFGGWKRSVFGALNVHGPDGVRFYTRMKTATARWPSGQQTVSEFSMPTLG</sequence>
<feature type="domain" description="Aldehyde dehydrogenase" evidence="4">
    <location>
        <begin position="15"/>
        <end position="480"/>
    </location>
</feature>
<dbReference type="SUPFAM" id="SSF53720">
    <property type="entry name" value="ALDH-like"/>
    <property type="match status" value="1"/>
</dbReference>
<dbReference type="CDD" id="cd07085">
    <property type="entry name" value="ALDH_F6_MMSDH"/>
    <property type="match status" value="1"/>
</dbReference>
<dbReference type="FunFam" id="3.40.309.10:FF:000002">
    <property type="entry name" value="Methylmalonate-semialdehyde dehydrogenase (Acylating)"/>
    <property type="match status" value="1"/>
</dbReference>
<evidence type="ECO:0000256" key="3">
    <source>
        <dbReference type="ARBA" id="ARBA00023027"/>
    </source>
</evidence>
<organism evidence="5 6">
    <name type="scientific">Mixta theicola</name>
    <dbReference type="NCBI Taxonomy" id="1458355"/>
    <lineage>
        <taxon>Bacteria</taxon>
        <taxon>Pseudomonadati</taxon>
        <taxon>Pseudomonadota</taxon>
        <taxon>Gammaproteobacteria</taxon>
        <taxon>Enterobacterales</taxon>
        <taxon>Erwiniaceae</taxon>
        <taxon>Mixta</taxon>
    </lineage>
</organism>
<accession>A0A2K1Q9T0</accession>
<dbReference type="GO" id="GO:0004491">
    <property type="term" value="F:methylmalonate-semialdehyde dehydrogenase (acylating, NAD) activity"/>
    <property type="evidence" value="ECO:0007669"/>
    <property type="project" value="UniProtKB-EC"/>
</dbReference>
<dbReference type="AlphaFoldDB" id="A0A2K1Q9T0"/>
<dbReference type="FunFam" id="3.40.605.10:FF:000003">
    <property type="entry name" value="Methylmalonate-semialdehyde dehydrogenase [acylating]"/>
    <property type="match status" value="1"/>
</dbReference>
<dbReference type="Gene3D" id="3.40.309.10">
    <property type="entry name" value="Aldehyde Dehydrogenase, Chain A, domain 2"/>
    <property type="match status" value="1"/>
</dbReference>
<dbReference type="NCBIfam" id="TIGR01722">
    <property type="entry name" value="MMSDH"/>
    <property type="match status" value="1"/>
</dbReference>
<dbReference type="Proteomes" id="UP000236345">
    <property type="component" value="Unassembled WGS sequence"/>
</dbReference>
<dbReference type="InterPro" id="IPR015590">
    <property type="entry name" value="Aldehyde_DH_dom"/>
</dbReference>
<evidence type="ECO:0000313" key="5">
    <source>
        <dbReference type="EMBL" id="PNS11793.1"/>
    </source>
</evidence>
<evidence type="ECO:0000313" key="6">
    <source>
        <dbReference type="Proteomes" id="UP000236345"/>
    </source>
</evidence>
<dbReference type="PANTHER" id="PTHR43866:SF4">
    <property type="entry name" value="MALONATE-SEMIALDEHYDE DEHYDROGENASE"/>
    <property type="match status" value="1"/>
</dbReference>
<reference evidence="6" key="1">
    <citation type="submission" date="2017-09" db="EMBL/GenBank/DDBJ databases">
        <authorList>
            <person name="Palmer M."/>
            <person name="Steenkamp E.T."/>
            <person name="Coetzee M.P."/>
            <person name="Avontuur J.R."/>
            <person name="Van Zyl E."/>
            <person name="Chan W.-Y."/>
            <person name="Blom J."/>
            <person name="Venter S.N."/>
        </authorList>
    </citation>
    <scope>NUCLEOTIDE SEQUENCE [LARGE SCALE GENOMIC DNA]</scope>
    <source>
        <strain evidence="6">QC88-366</strain>
    </source>
</reference>
<evidence type="ECO:0000259" key="4">
    <source>
        <dbReference type="Pfam" id="PF00171"/>
    </source>
</evidence>
<dbReference type="InterPro" id="IPR016163">
    <property type="entry name" value="Ald_DH_C"/>
</dbReference>
<evidence type="ECO:0000256" key="2">
    <source>
        <dbReference type="ARBA" id="ARBA00023002"/>
    </source>
</evidence>
<proteinExistence type="predicted"/>
<protein>
    <recommendedName>
        <fullName evidence="1">methylmalonate-semialdehyde dehydrogenase (CoA acylating)</fullName>
        <ecNumber evidence="1">1.2.1.27</ecNumber>
    </recommendedName>
</protein>
<keyword evidence="3" id="KW-0520">NAD</keyword>
<evidence type="ECO:0000256" key="1">
    <source>
        <dbReference type="ARBA" id="ARBA00013048"/>
    </source>
</evidence>
<name>A0A2K1Q9T0_9GAMM</name>
<dbReference type="Pfam" id="PF00171">
    <property type="entry name" value="Aldedh"/>
    <property type="match status" value="1"/>
</dbReference>
<comment type="caution">
    <text evidence="5">The sequence shown here is derived from an EMBL/GenBank/DDBJ whole genome shotgun (WGS) entry which is preliminary data.</text>
</comment>
<dbReference type="Gene3D" id="3.40.605.10">
    <property type="entry name" value="Aldehyde Dehydrogenase, Chain A, domain 1"/>
    <property type="match status" value="1"/>
</dbReference>